<dbReference type="EMBL" id="CP046172">
    <property type="protein sequence ID" value="QIS13916.1"/>
    <property type="molecule type" value="Genomic_DNA"/>
</dbReference>
<protein>
    <submittedName>
        <fullName evidence="1">Tagatose-6-phosphate kinase</fullName>
    </submittedName>
</protein>
<keyword evidence="2" id="KW-1185">Reference proteome</keyword>
<dbReference type="InterPro" id="IPR013785">
    <property type="entry name" value="Aldolase_TIM"/>
</dbReference>
<proteinExistence type="predicted"/>
<sequence>MNLVDLNLPSRLGVGPMSANCVDAVIEIAKRDRQRIMLIPSRRQVETNVLGGGYVEGWTAADLVDYVRERDQDRLVLVCRDHGGPWQHPQEKGFGEDAAMDSCLASFREDVASGFDLLHIDTCMEADGLANTADAVDRLIELYAQTYAHARGLDREIMFEIGFEDQSVDTNDPREFRAQIAEVSRRLHAAGLPRPTFIVAQTATKVKETENCGALVVAPAAVGHTIRELAQICHEFGSALKSHNGDYLPGSALRELAINGVSALNVAPEFGVVETRTLLALMAEAGLSQQREDFLTLAYESGLWRKWMKTDTTATDADRAVIAGHYVFGTEEFGEIKKRVEYAFGPDSGYVDDQLRRAIAESIQHYLCHFQAPVPVG</sequence>
<dbReference type="GO" id="GO:0016301">
    <property type="term" value="F:kinase activity"/>
    <property type="evidence" value="ECO:0007669"/>
    <property type="project" value="UniProtKB-KW"/>
</dbReference>
<dbReference type="KEGG" id="nah:F5544_30360"/>
<dbReference type="RefSeq" id="WP_167476392.1">
    <property type="nucleotide sequence ID" value="NZ_CP046172.1"/>
</dbReference>
<dbReference type="Gene3D" id="3.20.20.70">
    <property type="entry name" value="Aldolase class I"/>
    <property type="match status" value="1"/>
</dbReference>
<keyword evidence="1" id="KW-0808">Transferase</keyword>
<organism evidence="1 2">
    <name type="scientific">Nocardia arthritidis</name>
    <dbReference type="NCBI Taxonomy" id="228602"/>
    <lineage>
        <taxon>Bacteria</taxon>
        <taxon>Bacillati</taxon>
        <taxon>Actinomycetota</taxon>
        <taxon>Actinomycetes</taxon>
        <taxon>Mycobacteriales</taxon>
        <taxon>Nocardiaceae</taxon>
        <taxon>Nocardia</taxon>
    </lineage>
</organism>
<dbReference type="SUPFAM" id="SSF51569">
    <property type="entry name" value="Aldolase"/>
    <property type="match status" value="1"/>
</dbReference>
<dbReference type="Proteomes" id="UP000503540">
    <property type="component" value="Chromosome"/>
</dbReference>
<accession>A0A6G9YLK8</accession>
<gene>
    <name evidence="1" type="ORF">F5544_30360</name>
</gene>
<reference evidence="1 2" key="1">
    <citation type="journal article" date="2019" name="ACS Chem. Biol.">
        <title>Identification and Mobilization of a Cryptic Antibiotic Biosynthesis Gene Locus from a Human-Pathogenic Nocardia Isolate.</title>
        <authorList>
            <person name="Herisse M."/>
            <person name="Ishida K."/>
            <person name="Porter J.L."/>
            <person name="Howden B."/>
            <person name="Hertweck C."/>
            <person name="Stinear T.P."/>
            <person name="Pidot S.J."/>
        </authorList>
    </citation>
    <scope>NUCLEOTIDE SEQUENCE [LARGE SCALE GENOMIC DNA]</scope>
    <source>
        <strain evidence="1 2">AUSMDU00012717</strain>
    </source>
</reference>
<name>A0A6G9YLK8_9NOCA</name>
<keyword evidence="1" id="KW-0418">Kinase</keyword>
<dbReference type="AlphaFoldDB" id="A0A6G9YLK8"/>
<evidence type="ECO:0000313" key="1">
    <source>
        <dbReference type="EMBL" id="QIS13916.1"/>
    </source>
</evidence>
<evidence type="ECO:0000313" key="2">
    <source>
        <dbReference type="Proteomes" id="UP000503540"/>
    </source>
</evidence>